<dbReference type="InterPro" id="IPR017946">
    <property type="entry name" value="PLC-like_Pdiesterase_TIM-brl"/>
</dbReference>
<proteinExistence type="predicted"/>
<dbReference type="SUPFAM" id="SSF51695">
    <property type="entry name" value="PLC-like phosphodiesterases"/>
    <property type="match status" value="1"/>
</dbReference>
<dbReference type="GO" id="GO:0016042">
    <property type="term" value="P:lipid catabolic process"/>
    <property type="evidence" value="ECO:0007669"/>
    <property type="project" value="UniProtKB-KW"/>
</dbReference>
<organism evidence="12">
    <name type="scientific">Angiostrongylus costaricensis</name>
    <name type="common">Nematode worm</name>
    <dbReference type="NCBI Taxonomy" id="334426"/>
    <lineage>
        <taxon>Eukaryota</taxon>
        <taxon>Metazoa</taxon>
        <taxon>Ecdysozoa</taxon>
        <taxon>Nematoda</taxon>
        <taxon>Chromadorea</taxon>
        <taxon>Rhabditida</taxon>
        <taxon>Rhabditina</taxon>
        <taxon>Rhabditomorpha</taxon>
        <taxon>Strongyloidea</taxon>
        <taxon>Metastrongylidae</taxon>
        <taxon>Angiostrongylus</taxon>
    </lineage>
</organism>
<keyword evidence="11" id="KW-1185">Reference proteome</keyword>
<keyword evidence="3" id="KW-0963">Cytoplasm</keyword>
<dbReference type="GO" id="GO:0048015">
    <property type="term" value="P:phosphatidylinositol-mediated signaling"/>
    <property type="evidence" value="ECO:0007669"/>
    <property type="project" value="TreeGrafter"/>
</dbReference>
<keyword evidence="6 8" id="KW-0443">Lipid metabolism</keyword>
<dbReference type="SMART" id="SM00148">
    <property type="entry name" value="PLCXc"/>
    <property type="match status" value="1"/>
</dbReference>
<dbReference type="InterPro" id="IPR053945">
    <property type="entry name" value="PLCB1-4-like_EFh"/>
</dbReference>
<dbReference type="SUPFAM" id="SSF50729">
    <property type="entry name" value="PH domain-like"/>
    <property type="match status" value="1"/>
</dbReference>
<dbReference type="InterPro" id="IPR000909">
    <property type="entry name" value="PLipase_C_PInositol-sp_X_dom"/>
</dbReference>
<dbReference type="FunFam" id="3.20.20.190:FF:000047">
    <property type="entry name" value="Phosphoinositide phospholipase C"/>
    <property type="match status" value="1"/>
</dbReference>
<dbReference type="OrthoDB" id="269822at2759"/>
<dbReference type="Pfam" id="PF17787">
    <property type="entry name" value="PH_14"/>
    <property type="match status" value="1"/>
</dbReference>
<dbReference type="PANTHER" id="PTHR10336">
    <property type="entry name" value="PHOSPHOINOSITIDE-SPECIFIC PHOSPHOLIPASE C FAMILY PROTEIN"/>
    <property type="match status" value="1"/>
</dbReference>
<dbReference type="Gene3D" id="2.30.29.240">
    <property type="match status" value="1"/>
</dbReference>
<dbReference type="EMBL" id="UYYA01003813">
    <property type="protein sequence ID" value="VDM55956.1"/>
    <property type="molecule type" value="Genomic_DNA"/>
</dbReference>
<accession>A0A158PFT6</accession>
<dbReference type="Pfam" id="PF22631">
    <property type="entry name" value="PLCB1-4-like_EFh"/>
    <property type="match status" value="1"/>
</dbReference>
<dbReference type="EC" id="3.1.4.11" evidence="2 8"/>
<comment type="catalytic activity">
    <reaction evidence="8">
        <text>a 1,2-diacyl-sn-glycero-3-phospho-(1D-myo-inositol-4,5-bisphosphate) + H2O = 1D-myo-inositol 1,4,5-trisphosphate + a 1,2-diacyl-sn-glycerol + H(+)</text>
        <dbReference type="Rhea" id="RHEA:33179"/>
        <dbReference type="ChEBI" id="CHEBI:15377"/>
        <dbReference type="ChEBI" id="CHEBI:15378"/>
        <dbReference type="ChEBI" id="CHEBI:17815"/>
        <dbReference type="ChEBI" id="CHEBI:58456"/>
        <dbReference type="ChEBI" id="CHEBI:203600"/>
        <dbReference type="EC" id="3.1.4.11"/>
    </reaction>
</comment>
<keyword evidence="4 8" id="KW-0378">Hydrolase</keyword>
<dbReference type="OMA" id="KMAKYCV"/>
<dbReference type="GO" id="GO:0005737">
    <property type="term" value="C:cytoplasm"/>
    <property type="evidence" value="ECO:0007669"/>
    <property type="project" value="UniProtKB-SubCell"/>
</dbReference>
<dbReference type="PROSITE" id="PS50007">
    <property type="entry name" value="PIPLC_X_DOMAIN"/>
    <property type="match status" value="1"/>
</dbReference>
<dbReference type="InterPro" id="IPR037862">
    <property type="entry name" value="PLC-beta_PH"/>
</dbReference>
<dbReference type="WBParaSite" id="ACOC_0000437001-mRNA-1">
    <property type="protein sequence ID" value="ACOC_0000437001-mRNA-1"/>
    <property type="gene ID" value="ACOC_0000437001"/>
</dbReference>
<evidence type="ECO:0000256" key="3">
    <source>
        <dbReference type="ARBA" id="ARBA00022490"/>
    </source>
</evidence>
<dbReference type="InterPro" id="IPR011992">
    <property type="entry name" value="EF-hand-dom_pair"/>
</dbReference>
<dbReference type="CDD" id="cd16200">
    <property type="entry name" value="EFh_PI-PLCbeta"/>
    <property type="match status" value="1"/>
</dbReference>
<evidence type="ECO:0000256" key="5">
    <source>
        <dbReference type="ARBA" id="ARBA00022963"/>
    </source>
</evidence>
<protein>
    <recommendedName>
        <fullName evidence="2 8">Phosphoinositide phospholipase C</fullName>
        <ecNumber evidence="2 8">3.1.4.11</ecNumber>
    </recommendedName>
</protein>
<evidence type="ECO:0000256" key="8">
    <source>
        <dbReference type="RuleBase" id="RU361133"/>
    </source>
</evidence>
<evidence type="ECO:0000256" key="4">
    <source>
        <dbReference type="ARBA" id="ARBA00022801"/>
    </source>
</evidence>
<keyword evidence="7" id="KW-0807">Transducer</keyword>
<reference evidence="12" key="1">
    <citation type="submission" date="2016-04" db="UniProtKB">
        <authorList>
            <consortium name="WormBaseParasite"/>
        </authorList>
    </citation>
    <scope>IDENTIFICATION</scope>
</reference>
<evidence type="ECO:0000256" key="2">
    <source>
        <dbReference type="ARBA" id="ARBA00012368"/>
    </source>
</evidence>
<dbReference type="GO" id="GO:0004435">
    <property type="term" value="F:phosphatidylinositol-4,5-bisphosphate phospholipase C activity"/>
    <property type="evidence" value="ECO:0007669"/>
    <property type="project" value="UniProtKB-EC"/>
</dbReference>
<dbReference type="Gene3D" id="3.20.20.190">
    <property type="entry name" value="Phosphatidylinositol (PI) phosphodiesterase"/>
    <property type="match status" value="1"/>
</dbReference>
<dbReference type="InterPro" id="IPR001192">
    <property type="entry name" value="PI-PLC_fam"/>
</dbReference>
<name>A0A158PFT6_ANGCS</name>
<evidence type="ECO:0000313" key="11">
    <source>
        <dbReference type="Proteomes" id="UP000267027"/>
    </source>
</evidence>
<reference evidence="10 11" key="2">
    <citation type="submission" date="2018-11" db="EMBL/GenBank/DDBJ databases">
        <authorList>
            <consortium name="Pathogen Informatics"/>
        </authorList>
    </citation>
    <scope>NUCLEOTIDE SEQUENCE [LARGE SCALE GENOMIC DNA]</scope>
    <source>
        <strain evidence="10 11">Costa Rica</strain>
    </source>
</reference>
<evidence type="ECO:0000256" key="6">
    <source>
        <dbReference type="ARBA" id="ARBA00023098"/>
    </source>
</evidence>
<dbReference type="Proteomes" id="UP000267027">
    <property type="component" value="Unassembled WGS sequence"/>
</dbReference>
<evidence type="ECO:0000256" key="7">
    <source>
        <dbReference type="ARBA" id="ARBA00023224"/>
    </source>
</evidence>
<dbReference type="CDD" id="cd08591">
    <property type="entry name" value="PI-PLCc_beta"/>
    <property type="match status" value="1"/>
</dbReference>
<dbReference type="PANTHER" id="PTHR10336:SF36">
    <property type="entry name" value="1-PHOSPHATIDYLINOSITOL 4,5-BISPHOSPHATE PHOSPHODIESTERASE BETA-4"/>
    <property type="match status" value="1"/>
</dbReference>
<evidence type="ECO:0000313" key="10">
    <source>
        <dbReference type="EMBL" id="VDM55956.1"/>
    </source>
</evidence>
<dbReference type="FunFam" id="1.10.238.10:FF:000005">
    <property type="entry name" value="Phosphoinositide phospholipase C"/>
    <property type="match status" value="1"/>
</dbReference>
<dbReference type="GO" id="GO:0051209">
    <property type="term" value="P:release of sequestered calcium ion into cytosol"/>
    <property type="evidence" value="ECO:0007669"/>
    <property type="project" value="TreeGrafter"/>
</dbReference>
<dbReference type="GO" id="GO:0046488">
    <property type="term" value="P:phosphatidylinositol metabolic process"/>
    <property type="evidence" value="ECO:0007669"/>
    <property type="project" value="TreeGrafter"/>
</dbReference>
<gene>
    <name evidence="10" type="ORF">ACOC_LOCUS4371</name>
</gene>
<dbReference type="PRINTS" id="PR00390">
    <property type="entry name" value="PHPHLIPASEC"/>
</dbReference>
<evidence type="ECO:0000313" key="12">
    <source>
        <dbReference type="WBParaSite" id="ACOC_0000437001-mRNA-1"/>
    </source>
</evidence>
<dbReference type="Gene3D" id="1.10.238.10">
    <property type="entry name" value="EF-hand"/>
    <property type="match status" value="1"/>
</dbReference>
<comment type="subcellular location">
    <subcellularLocation>
        <location evidence="1">Cytoplasm</location>
    </subcellularLocation>
</comment>
<dbReference type="AlphaFoldDB" id="A0A158PFT6"/>
<dbReference type="SUPFAM" id="SSF47473">
    <property type="entry name" value="EF-hand"/>
    <property type="match status" value="1"/>
</dbReference>
<evidence type="ECO:0000256" key="1">
    <source>
        <dbReference type="ARBA" id="ARBA00004496"/>
    </source>
</evidence>
<sequence>MAKEFQFNWRPNVPTLLQHGSIFDRYDDVWEARPCGLPKDGRVLFELEQRGPRETLEERTIWITHGQDLVNVQSFYLVAESLEIAKTWRIGINEILRNSKTRHVCPTTNLLRYWKWLTLSVNDRRKIPIKLLVKTFSSGKPEKMVLKCLSDLGLCGDKEREELDVEVLTFEKFIRLYNKICPRSEVQELFVKLSGQKEYLTRDRLTNFLNEEQRDPRLNEILFPFFDNTRTQILISKFEQDNNYIDNGKMSGDAFLRFLMSDENSPVFLDRIDMYQDMDQPLCHYYINSSHNTYLTGRQYGGKSSSEIYRQVLLSGCRCIELDCWDGTGENKGEPIITHGKAMCTDVFFKDVLYQIRDTAFERSEFPVILSFENHCSKSNQLKMAKYCVDIFGDMLLTKPLDDYPLDPGVPLPSPNRLRRKILIKNKRLKPEIEKHQLDQFLREGKLDEEDEIVETPEVVGEDTVSLRWFFQSIRMSDTKEMV</sequence>
<evidence type="ECO:0000259" key="9">
    <source>
        <dbReference type="SMART" id="SM00148"/>
    </source>
</evidence>
<dbReference type="STRING" id="334426.A0A158PFT6"/>
<feature type="domain" description="Phosphatidylinositol-specific phospholipase C X" evidence="9">
    <location>
        <begin position="276"/>
        <end position="427"/>
    </location>
</feature>
<keyword evidence="5 8" id="KW-0442">Lipid degradation</keyword>
<dbReference type="Pfam" id="PF00388">
    <property type="entry name" value="PI-PLC-X"/>
    <property type="match status" value="1"/>
</dbReference>